<dbReference type="PRINTS" id="PR00738">
    <property type="entry name" value="GLHYDRLASE20"/>
</dbReference>
<keyword evidence="6" id="KW-0732">Signal</keyword>
<dbReference type="InterPro" id="IPR029018">
    <property type="entry name" value="Hex-like_dom2"/>
</dbReference>
<dbReference type="Gene3D" id="3.40.50.1110">
    <property type="entry name" value="SGNH hydrolase"/>
    <property type="match status" value="1"/>
</dbReference>
<dbReference type="InterPro" id="IPR013830">
    <property type="entry name" value="SGNH_hydro"/>
</dbReference>
<evidence type="ECO:0000256" key="4">
    <source>
        <dbReference type="ARBA" id="ARBA00022801"/>
    </source>
</evidence>
<dbReference type="InterPro" id="IPR017853">
    <property type="entry name" value="GH"/>
</dbReference>
<dbReference type="PANTHER" id="PTHR22600">
    <property type="entry name" value="BETA-HEXOSAMINIDASE"/>
    <property type="match status" value="1"/>
</dbReference>
<evidence type="ECO:0000259" key="9">
    <source>
        <dbReference type="Pfam" id="PF13472"/>
    </source>
</evidence>
<dbReference type="Pfam" id="PF00728">
    <property type="entry name" value="Glyco_hydro_20"/>
    <property type="match status" value="1"/>
</dbReference>
<evidence type="ECO:0000256" key="5">
    <source>
        <dbReference type="ARBA" id="ARBA00023295"/>
    </source>
</evidence>
<feature type="chain" id="PRO_5045392575" description="beta-N-acetylhexosaminidase" evidence="6">
    <location>
        <begin position="25"/>
        <end position="860"/>
    </location>
</feature>
<dbReference type="EC" id="3.2.1.52" evidence="3"/>
<dbReference type="Gene3D" id="3.30.379.10">
    <property type="entry name" value="Chitobiase/beta-hexosaminidase domain 2-like"/>
    <property type="match status" value="1"/>
</dbReference>
<dbReference type="RefSeq" id="WP_259086608.1">
    <property type="nucleotide sequence ID" value="NZ_BAAAZC010000031.1"/>
</dbReference>
<comment type="catalytic activity">
    <reaction evidence="1">
        <text>Hydrolysis of terminal non-reducing N-acetyl-D-hexosamine residues in N-acetyl-beta-D-hexosaminides.</text>
        <dbReference type="EC" id="3.2.1.52"/>
    </reaction>
</comment>
<feature type="signal peptide" evidence="6">
    <location>
        <begin position="1"/>
        <end position="24"/>
    </location>
</feature>
<evidence type="ECO:0000256" key="1">
    <source>
        <dbReference type="ARBA" id="ARBA00001231"/>
    </source>
</evidence>
<evidence type="ECO:0000256" key="6">
    <source>
        <dbReference type="SAM" id="SignalP"/>
    </source>
</evidence>
<dbReference type="Pfam" id="PF13472">
    <property type="entry name" value="Lipase_GDSL_2"/>
    <property type="match status" value="1"/>
</dbReference>
<accession>A0ABP7R1Y5</accession>
<name>A0ABP7R1Y5_9SPHI</name>
<dbReference type="InterPro" id="IPR015883">
    <property type="entry name" value="Glyco_hydro_20_cat"/>
</dbReference>
<dbReference type="EMBL" id="BAAAZC010000031">
    <property type="protein sequence ID" value="GAA3991074.1"/>
    <property type="molecule type" value="Genomic_DNA"/>
</dbReference>
<organism evidence="10 11">
    <name type="scientific">Mucilaginibacter dorajii</name>
    <dbReference type="NCBI Taxonomy" id="692994"/>
    <lineage>
        <taxon>Bacteria</taxon>
        <taxon>Pseudomonadati</taxon>
        <taxon>Bacteroidota</taxon>
        <taxon>Sphingobacteriia</taxon>
        <taxon>Sphingobacteriales</taxon>
        <taxon>Sphingobacteriaceae</taxon>
        <taxon>Mucilaginibacter</taxon>
    </lineage>
</organism>
<keyword evidence="11" id="KW-1185">Reference proteome</keyword>
<comment type="caution">
    <text evidence="10">The sequence shown here is derived from an EMBL/GenBank/DDBJ whole genome shotgun (WGS) entry which is preliminary data.</text>
</comment>
<evidence type="ECO:0000259" key="8">
    <source>
        <dbReference type="Pfam" id="PF02838"/>
    </source>
</evidence>
<dbReference type="SUPFAM" id="SSF51445">
    <property type="entry name" value="(Trans)glycosidases"/>
    <property type="match status" value="1"/>
</dbReference>
<sequence length="860" mass="97894">MNGKLKKAAIITWCLLLLSVAGYAQLHLPVYPDTVFTTYYQQRLTHFKTLPKTSNDIIFLGNSITDGAEWSELFRDMHIKNRGISGDVTTGVIARLNEVADRKPAKVFLLIGVNDLSRNSAPDTVVKNILFIADYLRQQSPVTQVYVQSILPVNSIYNKFGAHTNKSAQIIAVNTALQQAAKANNYTFIDIHTAFCNPDGKMQPALTNDGLHLKGEGYLLWKHLLYPYVFDLQPKAVLLPLPKSLQWNAGYFATYNCTTVIADAKLDNEQHYLLNLLAAKGIQITDHDSTGKKPYIQLHIAKLKTAQQADEAYHLQVTARSIVITAGTAHGIFNGIQTLMQLLRDNVIADACDITDWPAFTWRGYMVDVGRNYQSVELLKQQIDQMAHYKLNVFHLHLTEDIAWRLFSKKYPQLTAAQFMLRDKGMYYTVQDIQQLMDFCRERHITFVPEIDMPGHSAAFKRAFNTDMQSDTGIKIIKDIIKEVCETYKFNYLHIGGDEVKISNPDFLAEICRFVNQFHVATIGWSPGGNVPSNTIRQLWMKEGAIDKKLRYIDSRHLYLNHMDPLESVVTIFNRRIGDQKKGDNSLLGGEICVWNDRAVAKQEDVLLTNPVYPGMLAFAERSWRGGGKPDWITAIGAPNTADAAEFAEFENRLIDQKKQYFKTLPFPYYKQAGTIWRFYGPYDNHGDPGTKFKPEYAVPNDNAAFTATGGTMILRHWWQPLVKGLIADAKENTTWYATTRIWSDDDGYKNFWIGFNNLSRSYATDTPEPGTWDNRKSAIWINGELLTPPTWKYAGSNGNLERPLIDEGYEYRPPFKIYLKRGWNTILVKVPVTSFKAKDWGNPVKWMFTVLPVCDYDTN</sequence>
<dbReference type="PANTHER" id="PTHR22600:SF57">
    <property type="entry name" value="BETA-N-ACETYLHEXOSAMINIDASE"/>
    <property type="match status" value="1"/>
</dbReference>
<dbReference type="Proteomes" id="UP001500742">
    <property type="component" value="Unassembled WGS sequence"/>
</dbReference>
<dbReference type="InterPro" id="IPR025705">
    <property type="entry name" value="Beta_hexosaminidase_sua/sub"/>
</dbReference>
<gene>
    <name evidence="10" type="ORF">GCM10022210_51110</name>
</gene>
<proteinExistence type="inferred from homology"/>
<evidence type="ECO:0000313" key="11">
    <source>
        <dbReference type="Proteomes" id="UP001500742"/>
    </source>
</evidence>
<feature type="domain" description="Glycoside hydrolase family 20 catalytic" evidence="7">
    <location>
        <begin position="360"/>
        <end position="464"/>
    </location>
</feature>
<dbReference type="InterPro" id="IPR036514">
    <property type="entry name" value="SGNH_hydro_sf"/>
</dbReference>
<dbReference type="Gene3D" id="3.20.20.80">
    <property type="entry name" value="Glycosidases"/>
    <property type="match status" value="1"/>
</dbReference>
<evidence type="ECO:0000256" key="2">
    <source>
        <dbReference type="ARBA" id="ARBA00006285"/>
    </source>
</evidence>
<dbReference type="Pfam" id="PF02838">
    <property type="entry name" value="Glyco_hydro_20b"/>
    <property type="match status" value="1"/>
</dbReference>
<keyword evidence="5" id="KW-0326">Glycosidase</keyword>
<feature type="domain" description="Beta-hexosaminidase bacterial type N-terminal" evidence="8">
    <location>
        <begin position="238"/>
        <end position="357"/>
    </location>
</feature>
<keyword evidence="4" id="KW-0378">Hydrolase</keyword>
<comment type="similarity">
    <text evidence="2">Belongs to the glycosyl hydrolase 20 family.</text>
</comment>
<feature type="domain" description="SGNH hydrolase-type esterase" evidence="9">
    <location>
        <begin position="59"/>
        <end position="218"/>
    </location>
</feature>
<reference evidence="11" key="1">
    <citation type="journal article" date="2019" name="Int. J. Syst. Evol. Microbiol.">
        <title>The Global Catalogue of Microorganisms (GCM) 10K type strain sequencing project: providing services to taxonomists for standard genome sequencing and annotation.</title>
        <authorList>
            <consortium name="The Broad Institute Genomics Platform"/>
            <consortium name="The Broad Institute Genome Sequencing Center for Infectious Disease"/>
            <person name="Wu L."/>
            <person name="Ma J."/>
        </authorList>
    </citation>
    <scope>NUCLEOTIDE SEQUENCE [LARGE SCALE GENOMIC DNA]</scope>
    <source>
        <strain evidence="11">JCM 16601</strain>
    </source>
</reference>
<dbReference type="SUPFAM" id="SSF55545">
    <property type="entry name" value="beta-N-acetylhexosaminidase-like domain"/>
    <property type="match status" value="1"/>
</dbReference>
<evidence type="ECO:0000313" key="10">
    <source>
        <dbReference type="EMBL" id="GAA3991074.1"/>
    </source>
</evidence>
<dbReference type="InterPro" id="IPR015882">
    <property type="entry name" value="HEX_bac_N"/>
</dbReference>
<dbReference type="SUPFAM" id="SSF52266">
    <property type="entry name" value="SGNH hydrolase"/>
    <property type="match status" value="1"/>
</dbReference>
<protein>
    <recommendedName>
        <fullName evidence="3">beta-N-acetylhexosaminidase</fullName>
        <ecNumber evidence="3">3.2.1.52</ecNumber>
    </recommendedName>
</protein>
<evidence type="ECO:0000259" key="7">
    <source>
        <dbReference type="Pfam" id="PF00728"/>
    </source>
</evidence>
<evidence type="ECO:0000256" key="3">
    <source>
        <dbReference type="ARBA" id="ARBA00012663"/>
    </source>
</evidence>